<accession>A0A9P6PSX5</accession>
<dbReference type="AlphaFoldDB" id="A0A9P6PSX5"/>
<keyword evidence="4" id="KW-0158">Chromosome</keyword>
<dbReference type="InterPro" id="IPR025204">
    <property type="entry name" value="CENP-L"/>
</dbReference>
<dbReference type="Pfam" id="PF13092">
    <property type="entry name" value="CENP-L"/>
    <property type="match status" value="1"/>
</dbReference>
<reference evidence="7" key="1">
    <citation type="journal article" date="2020" name="Fungal Divers.">
        <title>Resolving the Mortierellaceae phylogeny through synthesis of multi-gene phylogenetics and phylogenomics.</title>
        <authorList>
            <person name="Vandepol N."/>
            <person name="Liber J."/>
            <person name="Desiro A."/>
            <person name="Na H."/>
            <person name="Kennedy M."/>
            <person name="Barry K."/>
            <person name="Grigoriev I.V."/>
            <person name="Miller A.N."/>
            <person name="O'Donnell K."/>
            <person name="Stajich J.E."/>
            <person name="Bonito G."/>
        </authorList>
    </citation>
    <scope>NUCLEOTIDE SEQUENCE</scope>
    <source>
        <strain evidence="7">KOD948</strain>
    </source>
</reference>
<dbReference type="OrthoDB" id="8864979at2759"/>
<evidence type="ECO:0000256" key="1">
    <source>
        <dbReference type="ARBA" id="ARBA00004123"/>
    </source>
</evidence>
<protein>
    <submittedName>
        <fullName evidence="7">Uncharacterized protein</fullName>
    </submittedName>
</protein>
<evidence type="ECO:0000256" key="5">
    <source>
        <dbReference type="ARBA" id="ARBA00023242"/>
    </source>
</evidence>
<proteinExistence type="inferred from homology"/>
<dbReference type="GO" id="GO:0005634">
    <property type="term" value="C:nucleus"/>
    <property type="evidence" value="ECO:0007669"/>
    <property type="project" value="UniProtKB-SubCell"/>
</dbReference>
<keyword evidence="6" id="KW-0137">Centromere</keyword>
<name>A0A9P6PSX5_9FUNG</name>
<dbReference type="PANTHER" id="PTHR31740:SF2">
    <property type="entry name" value="CENTROMERE PROTEIN L"/>
    <property type="match status" value="1"/>
</dbReference>
<dbReference type="EMBL" id="JAAAJA010000595">
    <property type="protein sequence ID" value="KAG0251419.1"/>
    <property type="molecule type" value="Genomic_DNA"/>
</dbReference>
<evidence type="ECO:0000256" key="3">
    <source>
        <dbReference type="ARBA" id="ARBA00011060"/>
    </source>
</evidence>
<keyword evidence="5" id="KW-0539">Nucleus</keyword>
<keyword evidence="8" id="KW-1185">Reference proteome</keyword>
<evidence type="ECO:0000256" key="4">
    <source>
        <dbReference type="ARBA" id="ARBA00022454"/>
    </source>
</evidence>
<sequence>MNPPDTATRSTMDQGALGKRNPLILSRTRNILQQVIDDSYTEQIPDYSHVHLSSPSNQTSASPAYNQVSVPISSIFNKTWNLHRTTPFYNFHKGNCPAYETELLTYIAANAKSLSSTALITQTQTGMSTFVNENRPFPNQINSSGDSLIETLDHPGDIKRIEFQFLSLNDTILIEGDDQIEGEKSQGRSSDKMQDSLMITITIRPKGKSKDQLYYCVVLLDQLQDQRHLYNNAFTHFNLILLKAPVAIGQLVTQWLERKFDCRICRLPIQTFELRRIVNYSLEIMYNHPEGHRLKMERPVELLYTFPSTNNDLKSVSLSIPPDEARQLLVR</sequence>
<organism evidence="7 8">
    <name type="scientific">Mortierella polycephala</name>
    <dbReference type="NCBI Taxonomy" id="41804"/>
    <lineage>
        <taxon>Eukaryota</taxon>
        <taxon>Fungi</taxon>
        <taxon>Fungi incertae sedis</taxon>
        <taxon>Mucoromycota</taxon>
        <taxon>Mortierellomycotina</taxon>
        <taxon>Mortierellomycetes</taxon>
        <taxon>Mortierellales</taxon>
        <taxon>Mortierellaceae</taxon>
        <taxon>Mortierella</taxon>
    </lineage>
</organism>
<dbReference type="PANTHER" id="PTHR31740">
    <property type="entry name" value="CENTROMERE PROTEIN L"/>
    <property type="match status" value="1"/>
</dbReference>
<evidence type="ECO:0000256" key="2">
    <source>
        <dbReference type="ARBA" id="ARBA00004584"/>
    </source>
</evidence>
<comment type="similarity">
    <text evidence="3">Belongs to the CENP-L/IML3 family.</text>
</comment>
<comment type="caution">
    <text evidence="7">The sequence shown here is derived from an EMBL/GenBank/DDBJ whole genome shotgun (WGS) entry which is preliminary data.</text>
</comment>
<evidence type="ECO:0000313" key="7">
    <source>
        <dbReference type="EMBL" id="KAG0251419.1"/>
    </source>
</evidence>
<comment type="subcellular location">
    <subcellularLocation>
        <location evidence="2">Chromosome</location>
        <location evidence="2">Centromere</location>
    </subcellularLocation>
    <subcellularLocation>
        <location evidence="1">Nucleus</location>
    </subcellularLocation>
</comment>
<evidence type="ECO:0000313" key="8">
    <source>
        <dbReference type="Proteomes" id="UP000726737"/>
    </source>
</evidence>
<dbReference type="GO" id="GO:0000775">
    <property type="term" value="C:chromosome, centromeric region"/>
    <property type="evidence" value="ECO:0007669"/>
    <property type="project" value="UniProtKB-SubCell"/>
</dbReference>
<evidence type="ECO:0000256" key="6">
    <source>
        <dbReference type="ARBA" id="ARBA00023328"/>
    </source>
</evidence>
<dbReference type="Proteomes" id="UP000726737">
    <property type="component" value="Unassembled WGS sequence"/>
</dbReference>
<gene>
    <name evidence="7" type="ORF">BG011_007616</name>
</gene>